<gene>
    <name evidence="1" type="ORF">Tco_0977571</name>
</gene>
<accession>A0ABQ5EKJ9</accession>
<proteinExistence type="predicted"/>
<reference evidence="1" key="1">
    <citation type="journal article" date="2022" name="Int. J. Mol. Sci.">
        <title>Draft Genome of Tanacetum Coccineum: Genomic Comparison of Closely Related Tanacetum-Family Plants.</title>
        <authorList>
            <person name="Yamashiro T."/>
            <person name="Shiraishi A."/>
            <person name="Nakayama K."/>
            <person name="Satake H."/>
        </authorList>
    </citation>
    <scope>NUCLEOTIDE SEQUENCE</scope>
</reference>
<protein>
    <submittedName>
        <fullName evidence="1">Uncharacterized protein</fullName>
    </submittedName>
</protein>
<keyword evidence="2" id="KW-1185">Reference proteome</keyword>
<dbReference type="EMBL" id="BQNB010016405">
    <property type="protein sequence ID" value="GJT51414.1"/>
    <property type="molecule type" value="Genomic_DNA"/>
</dbReference>
<dbReference type="Proteomes" id="UP001151760">
    <property type="component" value="Unassembled WGS sequence"/>
</dbReference>
<comment type="caution">
    <text evidence="1">The sequence shown here is derived from an EMBL/GenBank/DDBJ whole genome shotgun (WGS) entry which is preliminary data.</text>
</comment>
<name>A0ABQ5EKJ9_9ASTR</name>
<reference evidence="1" key="2">
    <citation type="submission" date="2022-01" db="EMBL/GenBank/DDBJ databases">
        <authorList>
            <person name="Yamashiro T."/>
            <person name="Shiraishi A."/>
            <person name="Satake H."/>
            <person name="Nakayama K."/>
        </authorList>
    </citation>
    <scope>NUCLEOTIDE SEQUENCE</scope>
</reference>
<evidence type="ECO:0000313" key="2">
    <source>
        <dbReference type="Proteomes" id="UP001151760"/>
    </source>
</evidence>
<sequence length="80" mass="9375">MYYRLVHRMTLEGLVFMPDCLTKVGQFHERQEQTYSMHDEEKVVVSVVETSQEDVGPLLMLVHHGHLFQTPGVQVLQRHQ</sequence>
<evidence type="ECO:0000313" key="1">
    <source>
        <dbReference type="EMBL" id="GJT51414.1"/>
    </source>
</evidence>
<organism evidence="1 2">
    <name type="scientific">Tanacetum coccineum</name>
    <dbReference type="NCBI Taxonomy" id="301880"/>
    <lineage>
        <taxon>Eukaryota</taxon>
        <taxon>Viridiplantae</taxon>
        <taxon>Streptophyta</taxon>
        <taxon>Embryophyta</taxon>
        <taxon>Tracheophyta</taxon>
        <taxon>Spermatophyta</taxon>
        <taxon>Magnoliopsida</taxon>
        <taxon>eudicotyledons</taxon>
        <taxon>Gunneridae</taxon>
        <taxon>Pentapetalae</taxon>
        <taxon>asterids</taxon>
        <taxon>campanulids</taxon>
        <taxon>Asterales</taxon>
        <taxon>Asteraceae</taxon>
        <taxon>Asteroideae</taxon>
        <taxon>Anthemideae</taxon>
        <taxon>Anthemidinae</taxon>
        <taxon>Tanacetum</taxon>
    </lineage>
</organism>